<dbReference type="SUPFAM" id="SSF54534">
    <property type="entry name" value="FKBP-like"/>
    <property type="match status" value="1"/>
</dbReference>
<dbReference type="InterPro" id="IPR000297">
    <property type="entry name" value="PPIase_PpiC"/>
</dbReference>
<reference evidence="11" key="1">
    <citation type="submission" date="2009-01" db="EMBL/GenBank/DDBJ databases">
        <title>The Genome Sequence of Brucella pinnipedialis M292/94/1.</title>
        <authorList>
            <consortium name="The Broad Institute Genome Sequencing Platform"/>
            <person name="Ward D."/>
            <person name="Young S.K."/>
            <person name="Kodira C.D."/>
            <person name="Zeng Q."/>
            <person name="Koehrsen M."/>
            <person name="Alvarado L."/>
            <person name="Berlin A."/>
            <person name="Borenstein D."/>
            <person name="Chen Z."/>
            <person name="Engels R."/>
            <person name="Freedman E."/>
            <person name="Gellesch M."/>
            <person name="Goldberg J."/>
            <person name="Griggs A."/>
            <person name="Gujja S."/>
            <person name="Heiman D."/>
            <person name="Hepburn T."/>
            <person name="Howarth C."/>
            <person name="Jen D."/>
            <person name="Larson L."/>
            <person name="Lewis B."/>
            <person name="Mehta T."/>
            <person name="Park D."/>
            <person name="Pearson M."/>
            <person name="Roberts A."/>
            <person name="Saif S."/>
            <person name="Shea T."/>
            <person name="Shenoy N."/>
            <person name="Sisk P."/>
            <person name="Stolte C."/>
            <person name="Sykes S."/>
            <person name="Walk T."/>
            <person name="White J."/>
            <person name="Yandava C."/>
            <person name="Whatmore A.M."/>
            <person name="Perrett L.L."/>
            <person name="O'Callaghan D."/>
            <person name="Nusbaum C."/>
            <person name="Galagan J."/>
            <person name="Birren B."/>
        </authorList>
    </citation>
    <scope>NUCLEOTIDE SEQUENCE [LARGE SCALE GENOMIC DNA]</scope>
    <source>
        <strain evidence="11">M292/94/1</strain>
    </source>
</reference>
<keyword evidence="5 8" id="KW-0697">Rotamase</keyword>
<sequence length="311" mass="33700">MVTLFDRKNAGGQPAGDNPAGHHGHQHQSGYTTYQEPDTRVPPKPRPVFDAVSVNGVTIDEADILTEAQNHPAENPGAALLSAARALAVRELLLQRAREIGIEPEHEKDAEGRAETDEDALVRMVIEREVDVPSASRDEAQRYYENNRHRFTSAPILEASHILIAADPADQETRDAARQTATRLAAAVIAEPATFASVALEYSSCPSGAQGGNLGQLTRGSTVPEFERALERMTPGETTANPIESRFGYHIVRLDRRVEGEELPFDYVADKIAGWLEASTWSKAVSQYIAILAAEAEITGIDLLSGEDGGE</sequence>
<dbReference type="EC" id="5.2.1.8" evidence="3"/>
<dbReference type="PROSITE" id="PS50198">
    <property type="entry name" value="PPIC_PPIASE_2"/>
    <property type="match status" value="1"/>
</dbReference>
<dbReference type="Gene3D" id="3.10.50.40">
    <property type="match status" value="1"/>
</dbReference>
<evidence type="ECO:0000256" key="5">
    <source>
        <dbReference type="ARBA" id="ARBA00023110"/>
    </source>
</evidence>
<dbReference type="AlphaFoldDB" id="A0A0E1WZH9"/>
<dbReference type="HOGENOM" id="CLU_034646_9_0_5"/>
<proteinExistence type="inferred from homology"/>
<dbReference type="Pfam" id="PF00639">
    <property type="entry name" value="Rotamase"/>
    <property type="match status" value="1"/>
</dbReference>
<dbReference type="InterPro" id="IPR050245">
    <property type="entry name" value="PrsA_foldase"/>
</dbReference>
<dbReference type="EMBL" id="EQ999534">
    <property type="protein sequence ID" value="EEZ29301.1"/>
    <property type="molecule type" value="Genomic_DNA"/>
</dbReference>
<evidence type="ECO:0000256" key="4">
    <source>
        <dbReference type="ARBA" id="ARBA00018370"/>
    </source>
</evidence>
<evidence type="ECO:0000256" key="9">
    <source>
        <dbReference type="SAM" id="MobiDB-lite"/>
    </source>
</evidence>
<evidence type="ECO:0000256" key="6">
    <source>
        <dbReference type="ARBA" id="ARBA00030642"/>
    </source>
</evidence>
<dbReference type="GO" id="GO:0003755">
    <property type="term" value="F:peptidyl-prolyl cis-trans isomerase activity"/>
    <property type="evidence" value="ECO:0007669"/>
    <property type="project" value="UniProtKB-KW"/>
</dbReference>
<name>A0A0E1WZH9_9HYPH</name>
<feature type="compositionally biased region" description="Polar residues" evidence="9">
    <location>
        <begin position="27"/>
        <end position="36"/>
    </location>
</feature>
<accession>A0A0E1WZH9</accession>
<protein>
    <recommendedName>
        <fullName evidence="4">Parvulin-like PPIase</fullName>
        <ecNumber evidence="3">5.2.1.8</ecNumber>
    </recommendedName>
    <alternativeName>
        <fullName evidence="6">Peptidyl-prolyl cis-trans isomerase plp</fullName>
    </alternativeName>
    <alternativeName>
        <fullName evidence="7">Rotamase plp</fullName>
    </alternativeName>
</protein>
<feature type="domain" description="PpiC" evidence="10">
    <location>
        <begin position="154"/>
        <end position="256"/>
    </location>
</feature>
<evidence type="ECO:0000256" key="3">
    <source>
        <dbReference type="ARBA" id="ARBA00013194"/>
    </source>
</evidence>
<evidence type="ECO:0000256" key="2">
    <source>
        <dbReference type="ARBA" id="ARBA00007656"/>
    </source>
</evidence>
<comment type="catalytic activity">
    <reaction evidence="1">
        <text>[protein]-peptidylproline (omega=180) = [protein]-peptidylproline (omega=0)</text>
        <dbReference type="Rhea" id="RHEA:16237"/>
        <dbReference type="Rhea" id="RHEA-COMP:10747"/>
        <dbReference type="Rhea" id="RHEA-COMP:10748"/>
        <dbReference type="ChEBI" id="CHEBI:83833"/>
        <dbReference type="ChEBI" id="CHEBI:83834"/>
        <dbReference type="EC" id="5.2.1.8"/>
    </reaction>
</comment>
<evidence type="ECO:0000256" key="8">
    <source>
        <dbReference type="PROSITE-ProRule" id="PRU00278"/>
    </source>
</evidence>
<dbReference type="SUPFAM" id="SSF109998">
    <property type="entry name" value="Triger factor/SurA peptide-binding domain-like"/>
    <property type="match status" value="1"/>
</dbReference>
<dbReference type="RefSeq" id="WP_004685061.1">
    <property type="nucleotide sequence ID" value="NZ_EQ999534.1"/>
</dbReference>
<evidence type="ECO:0000313" key="11">
    <source>
        <dbReference type="EMBL" id="EEZ29301.1"/>
    </source>
</evidence>
<keyword evidence="8 11" id="KW-0413">Isomerase</keyword>
<dbReference type="PANTHER" id="PTHR47245:SF2">
    <property type="entry name" value="PEPTIDYL-PROLYL CIS-TRANS ISOMERASE HP_0175-RELATED"/>
    <property type="match status" value="1"/>
</dbReference>
<dbReference type="PANTHER" id="PTHR47245">
    <property type="entry name" value="PEPTIDYLPROLYL ISOMERASE"/>
    <property type="match status" value="1"/>
</dbReference>
<dbReference type="InterPro" id="IPR027304">
    <property type="entry name" value="Trigger_fact/SurA_dom_sf"/>
</dbReference>
<organism evidence="11">
    <name type="scientific">Brucella pinnipedialis M292/94/1</name>
    <dbReference type="NCBI Taxonomy" id="520462"/>
    <lineage>
        <taxon>Bacteria</taxon>
        <taxon>Pseudomonadati</taxon>
        <taxon>Pseudomonadota</taxon>
        <taxon>Alphaproteobacteria</taxon>
        <taxon>Hyphomicrobiales</taxon>
        <taxon>Brucellaceae</taxon>
        <taxon>Brucella/Ochrobactrum group</taxon>
        <taxon>Brucella</taxon>
    </lineage>
</organism>
<feature type="region of interest" description="Disordered" evidence="9">
    <location>
        <begin position="1"/>
        <end position="46"/>
    </location>
</feature>
<dbReference type="PROSITE" id="PS01096">
    <property type="entry name" value="PPIC_PPIASE_1"/>
    <property type="match status" value="1"/>
</dbReference>
<dbReference type="Proteomes" id="UP000004659">
    <property type="component" value="Unassembled WGS sequence"/>
</dbReference>
<gene>
    <name evidence="11" type="ORF">BALG_02654</name>
</gene>
<dbReference type="InterPro" id="IPR023058">
    <property type="entry name" value="PPIase_PpiC_CS"/>
</dbReference>
<evidence type="ECO:0000256" key="7">
    <source>
        <dbReference type="ARBA" id="ARBA00031484"/>
    </source>
</evidence>
<evidence type="ECO:0000256" key="1">
    <source>
        <dbReference type="ARBA" id="ARBA00000971"/>
    </source>
</evidence>
<comment type="similarity">
    <text evidence="2">Belongs to the PpiC/parvulin rotamase family.</text>
</comment>
<evidence type="ECO:0000259" key="10">
    <source>
        <dbReference type="PROSITE" id="PS50198"/>
    </source>
</evidence>
<dbReference type="InterPro" id="IPR046357">
    <property type="entry name" value="PPIase_dom_sf"/>
</dbReference>